<dbReference type="InterPro" id="IPR003594">
    <property type="entry name" value="HATPase_dom"/>
</dbReference>
<dbReference type="STRING" id="246404.A0A507FM57"/>
<evidence type="ECO:0000256" key="4">
    <source>
        <dbReference type="ARBA" id="ARBA00022777"/>
    </source>
</evidence>
<dbReference type="InterPro" id="IPR036890">
    <property type="entry name" value="HATPase_C_sf"/>
</dbReference>
<proteinExistence type="inferred from homology"/>
<dbReference type="GO" id="GO:0005759">
    <property type="term" value="C:mitochondrial matrix"/>
    <property type="evidence" value="ECO:0007669"/>
    <property type="project" value="UniProtKB-SubCell"/>
</dbReference>
<dbReference type="GO" id="GO:0004740">
    <property type="term" value="F:pyruvate dehydrogenase (acetyl-transferring) kinase activity"/>
    <property type="evidence" value="ECO:0007669"/>
    <property type="project" value="UniProtKB-EC"/>
</dbReference>
<comment type="caution">
    <text evidence="11">The sequence shown here is derived from an EMBL/GenBank/DDBJ whole genome shotgun (WGS) entry which is preliminary data.</text>
</comment>
<dbReference type="PROSITE" id="PS50109">
    <property type="entry name" value="HIS_KIN"/>
    <property type="match status" value="1"/>
</dbReference>
<dbReference type="Proteomes" id="UP000320333">
    <property type="component" value="Unassembled WGS sequence"/>
</dbReference>
<evidence type="ECO:0000256" key="6">
    <source>
        <dbReference type="ARBA" id="ARBA00023128"/>
    </source>
</evidence>
<evidence type="ECO:0000313" key="11">
    <source>
        <dbReference type="EMBL" id="TPX77404.1"/>
    </source>
</evidence>
<comment type="similarity">
    <text evidence="1 8">Belongs to the PDK/BCKDK protein kinase family.</text>
</comment>
<dbReference type="OrthoDB" id="241648at2759"/>
<evidence type="ECO:0000256" key="9">
    <source>
        <dbReference type="SAM" id="MobiDB-lite"/>
    </source>
</evidence>
<evidence type="ECO:0000256" key="3">
    <source>
        <dbReference type="ARBA" id="ARBA00022741"/>
    </source>
</evidence>
<dbReference type="InterPro" id="IPR005467">
    <property type="entry name" value="His_kinase_dom"/>
</dbReference>
<dbReference type="SMART" id="SM00387">
    <property type="entry name" value="HATPase_c"/>
    <property type="match status" value="1"/>
</dbReference>
<dbReference type="InterPro" id="IPR036784">
    <property type="entry name" value="AK/P_DHK_N_sf"/>
</dbReference>
<dbReference type="GO" id="GO:0005524">
    <property type="term" value="F:ATP binding"/>
    <property type="evidence" value="ECO:0007669"/>
    <property type="project" value="UniProtKB-UniRule"/>
</dbReference>
<keyword evidence="2 8" id="KW-0808">Transferase</keyword>
<dbReference type="Pfam" id="PF10436">
    <property type="entry name" value="BCDHK_Adom3"/>
    <property type="match status" value="2"/>
</dbReference>
<dbReference type="Pfam" id="PF02518">
    <property type="entry name" value="HATPase_c"/>
    <property type="match status" value="1"/>
</dbReference>
<dbReference type="Gene3D" id="3.30.565.10">
    <property type="entry name" value="Histidine kinase-like ATPase, C-terminal domain"/>
    <property type="match status" value="1"/>
</dbReference>
<dbReference type="CDD" id="cd16929">
    <property type="entry name" value="HATPase_PDK-like"/>
    <property type="match status" value="1"/>
</dbReference>
<dbReference type="InterPro" id="IPR018955">
    <property type="entry name" value="BCDHK/PDK_N"/>
</dbReference>
<name>A0A507FM57_9FUNG</name>
<keyword evidence="4 8" id="KW-0418">Kinase</keyword>
<dbReference type="EC" id="2.7.11.-" evidence="8"/>
<evidence type="ECO:0000256" key="5">
    <source>
        <dbReference type="ARBA" id="ARBA00022840"/>
    </source>
</evidence>
<dbReference type="AlphaFoldDB" id="A0A507FM57"/>
<dbReference type="SUPFAM" id="SSF69012">
    <property type="entry name" value="alpha-ketoacid dehydrogenase kinase, N-terminal domain"/>
    <property type="match status" value="2"/>
</dbReference>
<evidence type="ECO:0000256" key="8">
    <source>
        <dbReference type="RuleBase" id="RU366032"/>
    </source>
</evidence>
<dbReference type="Gene3D" id="1.20.140.20">
    <property type="entry name" value="Alpha-ketoacid/pyruvate dehydrogenase kinase, N-terminal domain"/>
    <property type="match status" value="1"/>
</dbReference>
<dbReference type="GO" id="GO:0010906">
    <property type="term" value="P:regulation of glucose metabolic process"/>
    <property type="evidence" value="ECO:0007669"/>
    <property type="project" value="TreeGrafter"/>
</dbReference>
<organism evidence="11 12">
    <name type="scientific">Chytriomyces confervae</name>
    <dbReference type="NCBI Taxonomy" id="246404"/>
    <lineage>
        <taxon>Eukaryota</taxon>
        <taxon>Fungi</taxon>
        <taxon>Fungi incertae sedis</taxon>
        <taxon>Chytridiomycota</taxon>
        <taxon>Chytridiomycota incertae sedis</taxon>
        <taxon>Chytridiomycetes</taxon>
        <taxon>Chytridiales</taxon>
        <taxon>Chytriomycetaceae</taxon>
        <taxon>Chytriomyces</taxon>
    </lineage>
</organism>
<evidence type="ECO:0000256" key="7">
    <source>
        <dbReference type="ARBA" id="ARBA00048201"/>
    </source>
</evidence>
<dbReference type="PANTHER" id="PTHR11947">
    <property type="entry name" value="PYRUVATE DEHYDROGENASE KINASE"/>
    <property type="match status" value="1"/>
</dbReference>
<evidence type="ECO:0000313" key="12">
    <source>
        <dbReference type="Proteomes" id="UP000320333"/>
    </source>
</evidence>
<accession>A0A507FM57</accession>
<feature type="domain" description="Histidine kinase" evidence="10">
    <location>
        <begin position="369"/>
        <end position="498"/>
    </location>
</feature>
<evidence type="ECO:0000256" key="2">
    <source>
        <dbReference type="ARBA" id="ARBA00022679"/>
    </source>
</evidence>
<protein>
    <recommendedName>
        <fullName evidence="8">Protein-serine/threonine kinase</fullName>
        <ecNumber evidence="8">2.7.11.-</ecNumber>
    </recommendedName>
</protein>
<feature type="compositionally biased region" description="Gly residues" evidence="9">
    <location>
        <begin position="226"/>
        <end position="240"/>
    </location>
</feature>
<comment type="catalytic activity">
    <reaction evidence="7">
        <text>L-seryl-[pyruvate dehydrogenase E1 alpha subunit] + ATP = O-phospho-L-seryl-[pyruvate dehydrogenase E1 alpha subunit] + ADP + H(+)</text>
        <dbReference type="Rhea" id="RHEA:23052"/>
        <dbReference type="Rhea" id="RHEA-COMP:13689"/>
        <dbReference type="Rhea" id="RHEA-COMP:13690"/>
        <dbReference type="ChEBI" id="CHEBI:15378"/>
        <dbReference type="ChEBI" id="CHEBI:29999"/>
        <dbReference type="ChEBI" id="CHEBI:30616"/>
        <dbReference type="ChEBI" id="CHEBI:83421"/>
        <dbReference type="ChEBI" id="CHEBI:456216"/>
        <dbReference type="EC" id="2.7.11.2"/>
    </reaction>
</comment>
<keyword evidence="3 8" id="KW-0547">Nucleotide-binding</keyword>
<keyword evidence="5 8" id="KW-0067">ATP-binding</keyword>
<feature type="region of interest" description="Disordered" evidence="9">
    <location>
        <begin position="216"/>
        <end position="243"/>
    </location>
</feature>
<evidence type="ECO:0000256" key="1">
    <source>
        <dbReference type="ARBA" id="ARBA00006155"/>
    </source>
</evidence>
<keyword evidence="12" id="KW-1185">Reference proteome</keyword>
<reference evidence="11 12" key="1">
    <citation type="journal article" date="2019" name="Sci. Rep.">
        <title>Comparative genomics of chytrid fungi reveal insights into the obligate biotrophic and pathogenic lifestyle of Synchytrium endobioticum.</title>
        <authorList>
            <person name="van de Vossenberg B.T.L.H."/>
            <person name="Warris S."/>
            <person name="Nguyen H.D.T."/>
            <person name="van Gent-Pelzer M.P.E."/>
            <person name="Joly D.L."/>
            <person name="van de Geest H.C."/>
            <person name="Bonants P.J.M."/>
            <person name="Smith D.S."/>
            <person name="Levesque C.A."/>
            <person name="van der Lee T.A.J."/>
        </authorList>
    </citation>
    <scope>NUCLEOTIDE SEQUENCE [LARGE SCALE GENOMIC DNA]</scope>
    <source>
        <strain evidence="11 12">CBS 675.73</strain>
    </source>
</reference>
<dbReference type="EMBL" id="QEAP01000021">
    <property type="protein sequence ID" value="TPX77404.1"/>
    <property type="molecule type" value="Genomic_DNA"/>
</dbReference>
<dbReference type="InterPro" id="IPR039028">
    <property type="entry name" value="BCKD/PDK"/>
</dbReference>
<dbReference type="SUPFAM" id="SSF55874">
    <property type="entry name" value="ATPase domain of HSP90 chaperone/DNA topoisomerase II/histidine kinase"/>
    <property type="match status" value="1"/>
</dbReference>
<comment type="subcellular location">
    <subcellularLocation>
        <location evidence="8">Mitochondrion matrix</location>
    </subcellularLocation>
</comment>
<sequence length="506" mass="54843">MPVNISSQQLRQMIQQSAKHMQTQVSLKQMVEFGRTPSQATLLRAAQFIHHELPIRLARRVVELENLPYNLSNMSSVKKVAEWYQQSYLDLVTFPPPEDVGLPKTILRDISLTEEDGVSKTITEGKPKAILDAGLLKQVAAYNARFVDCIENIKTRHDPVAINMAQGIQELKAHWKETKSTPVLESASSGPSAGIDAGAGGGVDGGDLLGNSTFRVTRPETNSDHGGAGAGGGGGGGGASAGAVGTHEQMQMLKNQEAVENLLPTDLQSFLDRFYMSRIGIRMLIGQHVALAKASSAGSKSSPDYVGIICTKTSIRDIVTQAAEHAQGILQDTMGVFSPPEIKLFISHSGVLGAKVDHAVDDVHFMYVPSHLHHCLFELFKNSLRAVVETHGLDMDGEYPPIKVIVAEGNEDITIKISDEGGGIPRSGMPLIWTYLYTTAQRQDLEDAMSSEYRAPMAGFGYGLPLSRLYLQFFGGDLKVISMEGFGTDAYLHLNRLSDSTEPLPS</sequence>
<dbReference type="PANTHER" id="PTHR11947:SF3">
    <property type="entry name" value="[PYRUVATE DEHYDROGENASE (ACETYL-TRANSFERRING)] KINASE, MITOCHONDRIAL"/>
    <property type="match status" value="1"/>
</dbReference>
<keyword evidence="6 8" id="KW-0496">Mitochondrion</keyword>
<evidence type="ECO:0000259" key="10">
    <source>
        <dbReference type="PROSITE" id="PS50109"/>
    </source>
</evidence>
<gene>
    <name evidence="11" type="ORF">CcCBS67573_g01295</name>
</gene>